<evidence type="ECO:0000256" key="3">
    <source>
        <dbReference type="RuleBase" id="RU003345"/>
    </source>
</evidence>
<name>A0A1M4MXR3_9RHOB</name>
<dbReference type="Gene3D" id="3.40.605.10">
    <property type="entry name" value="Aldehyde Dehydrogenase, Chain A, domain 1"/>
    <property type="match status" value="1"/>
</dbReference>
<evidence type="ECO:0000313" key="5">
    <source>
        <dbReference type="EMBL" id="SCM67371.1"/>
    </source>
</evidence>
<keyword evidence="6" id="KW-1185">Reference proteome</keyword>
<dbReference type="Pfam" id="PF00171">
    <property type="entry name" value="Aldedh"/>
    <property type="match status" value="1"/>
</dbReference>
<evidence type="ECO:0000256" key="1">
    <source>
        <dbReference type="ARBA" id="ARBA00023002"/>
    </source>
</evidence>
<dbReference type="EMBL" id="FMJB01000046">
    <property type="protein sequence ID" value="SCM67371.1"/>
    <property type="molecule type" value="Genomic_DNA"/>
</dbReference>
<comment type="similarity">
    <text evidence="3">Belongs to the aldehyde dehydrogenase family.</text>
</comment>
<dbReference type="InterPro" id="IPR016162">
    <property type="entry name" value="Ald_DH_N"/>
</dbReference>
<protein>
    <submittedName>
        <fullName evidence="5">Aldehyde dehydrogenase</fullName>
    </submittedName>
</protein>
<dbReference type="Gene3D" id="3.40.309.10">
    <property type="entry name" value="Aldehyde Dehydrogenase, Chain A, domain 2"/>
    <property type="match status" value="1"/>
</dbReference>
<dbReference type="InterPro" id="IPR029510">
    <property type="entry name" value="Ald_DH_CS_GLU"/>
</dbReference>
<keyword evidence="1 3" id="KW-0560">Oxidoreductase</keyword>
<reference evidence="6" key="1">
    <citation type="submission" date="2016-09" db="EMBL/GenBank/DDBJ databases">
        <authorList>
            <person name="Wibberg D."/>
        </authorList>
    </citation>
    <scope>NUCLEOTIDE SEQUENCE [LARGE SCALE GENOMIC DNA]</scope>
</reference>
<dbReference type="PANTHER" id="PTHR11699">
    <property type="entry name" value="ALDEHYDE DEHYDROGENASE-RELATED"/>
    <property type="match status" value="1"/>
</dbReference>
<evidence type="ECO:0000313" key="6">
    <source>
        <dbReference type="Proteomes" id="UP000184085"/>
    </source>
</evidence>
<sequence length="487" mass="51251">MTLAFDPATLTLPCAHYIGGAYVSATEEMTVTSPSTGMAVGAVPMADADTVDRAVQAARDALATSGWAGCAPRDRLKALHKWADLIEAEASTLAGLEVICSSRPYAHALTGDVAVTAEQIRFCAEFADKEAGALAPTSDSSFGYIDDAPYGVIGAITPWNFPISMAGWKLGPALAAGNAVVLKPSEMTPYSTLYMAELAVRAGIPAGLINVVIGDGPTTGNAITGHGGIDKVSFTGSTRAGAAIMENIARTGIKPMTLELGGKSPMVVFADADLDLAVDCLDRGITPNAGQFCVAGSRIIVAREIADELAARLAERFAKYRPMDTFAADPGFCPIISDRQLQRIDSIVKAGAQQGGEILCGGAHFDHPGSFYQPTLIAGVDAANPAVTEEIFGPVATFQTFETEEEAMQLAVHPTYGLCAGLFTRDLSRALRLSRKLEAGTVWINRYGRSRDHILPTGGWKASGLGKDLGREAYHANRRTKSVLIDL</sequence>
<evidence type="ECO:0000259" key="4">
    <source>
        <dbReference type="Pfam" id="PF00171"/>
    </source>
</evidence>
<dbReference type="InterPro" id="IPR016163">
    <property type="entry name" value="Ald_DH_C"/>
</dbReference>
<dbReference type="GO" id="GO:0004030">
    <property type="term" value="F:aldehyde dehydrogenase [NAD(P)+] activity"/>
    <property type="evidence" value="ECO:0007669"/>
    <property type="project" value="UniProtKB-ARBA"/>
</dbReference>
<dbReference type="InterPro" id="IPR015590">
    <property type="entry name" value="Aldehyde_DH_dom"/>
</dbReference>
<feature type="active site" evidence="2">
    <location>
        <position position="259"/>
    </location>
</feature>
<dbReference type="RefSeq" id="WP_072706007.1">
    <property type="nucleotide sequence ID" value="NZ_FMJB01000046.1"/>
</dbReference>
<feature type="domain" description="Aldehyde dehydrogenase" evidence="4">
    <location>
        <begin position="25"/>
        <end position="483"/>
    </location>
</feature>
<proteinExistence type="inferred from homology"/>
<dbReference type="SUPFAM" id="SSF53720">
    <property type="entry name" value="ALDH-like"/>
    <property type="match status" value="1"/>
</dbReference>
<dbReference type="FunFam" id="3.40.605.10:FF:000001">
    <property type="entry name" value="Aldehyde dehydrogenase 1"/>
    <property type="match status" value="1"/>
</dbReference>
<dbReference type="Proteomes" id="UP000184085">
    <property type="component" value="Unassembled WGS sequence"/>
</dbReference>
<evidence type="ECO:0000256" key="2">
    <source>
        <dbReference type="PROSITE-ProRule" id="PRU10007"/>
    </source>
</evidence>
<dbReference type="AlphaFoldDB" id="A0A1M4MXR3"/>
<accession>A0A1M4MXR3</accession>
<dbReference type="InterPro" id="IPR016161">
    <property type="entry name" value="Ald_DH/histidinol_DH"/>
</dbReference>
<organism evidence="5 6">
    <name type="scientific">Donghicola eburneus</name>
    <dbReference type="NCBI Taxonomy" id="393278"/>
    <lineage>
        <taxon>Bacteria</taxon>
        <taxon>Pseudomonadati</taxon>
        <taxon>Pseudomonadota</taxon>
        <taxon>Alphaproteobacteria</taxon>
        <taxon>Rhodobacterales</taxon>
        <taxon>Roseobacteraceae</taxon>
        <taxon>Donghicola</taxon>
    </lineage>
</organism>
<dbReference type="PROSITE" id="PS00687">
    <property type="entry name" value="ALDEHYDE_DEHYDR_GLU"/>
    <property type="match status" value="1"/>
</dbReference>
<gene>
    <name evidence="5" type="primary">ypf00170</name>
    <name evidence="5" type="ORF">KARMA_1569</name>
</gene>